<dbReference type="InterPro" id="IPR050399">
    <property type="entry name" value="HPr"/>
</dbReference>
<organism evidence="6 7">
    <name type="scientific">Paraburkholderia terrae</name>
    <dbReference type="NCBI Taxonomy" id="311230"/>
    <lineage>
        <taxon>Bacteria</taxon>
        <taxon>Pseudomonadati</taxon>
        <taxon>Pseudomonadota</taxon>
        <taxon>Betaproteobacteria</taxon>
        <taxon>Burkholderiales</taxon>
        <taxon>Burkholderiaceae</taxon>
        <taxon>Paraburkholderia</taxon>
    </lineage>
</organism>
<dbReference type="CDD" id="cd00367">
    <property type="entry name" value="PTS-HPr_like"/>
    <property type="match status" value="1"/>
</dbReference>
<dbReference type="SUPFAM" id="SSF55594">
    <property type="entry name" value="HPr-like"/>
    <property type="match status" value="1"/>
</dbReference>
<reference evidence="6 7" key="1">
    <citation type="journal article" date="2022" name="Front. Microbiol.">
        <title>Identification and characterization of a novel class of self-sufficient cytochrome P450 hydroxylase involved in cyclohexanecarboxylate degradation in Paraburkholderia terrae strain KU-64.</title>
        <authorList>
            <person name="Yamamoto T."/>
            <person name="Hasegawa Y."/>
            <person name="Iwaki H."/>
        </authorList>
    </citation>
    <scope>NUCLEOTIDE SEQUENCE [LARGE SCALE GENOMIC DNA]</scope>
    <source>
        <strain evidence="6 7">KU-64</strain>
    </source>
</reference>
<dbReference type="Pfam" id="PF00381">
    <property type="entry name" value="PTS-HPr"/>
    <property type="match status" value="1"/>
</dbReference>
<dbReference type="Proteomes" id="UP001319874">
    <property type="component" value="Chromosome 4"/>
</dbReference>
<evidence type="ECO:0000256" key="1">
    <source>
        <dbReference type="ARBA" id="ARBA00004496"/>
    </source>
</evidence>
<comment type="similarity">
    <text evidence="2">Belongs to the HPr family.</text>
</comment>
<dbReference type="Gene3D" id="3.30.1340.10">
    <property type="entry name" value="HPr-like"/>
    <property type="match status" value="1"/>
</dbReference>
<evidence type="ECO:0000256" key="2">
    <source>
        <dbReference type="ARBA" id="ARBA00010736"/>
    </source>
</evidence>
<dbReference type="PRINTS" id="PR00107">
    <property type="entry name" value="PHOSPHOCPHPR"/>
</dbReference>
<proteinExistence type="inferred from homology"/>
<dbReference type="PANTHER" id="PTHR33705:SF2">
    <property type="entry name" value="PHOSPHOCARRIER PROTEIN NPR"/>
    <property type="match status" value="1"/>
</dbReference>
<evidence type="ECO:0000313" key="6">
    <source>
        <dbReference type="EMBL" id="BCZ85020.1"/>
    </source>
</evidence>
<name>A0ABN6JX84_9BURK</name>
<evidence type="ECO:0000256" key="4">
    <source>
        <dbReference type="ARBA" id="ARBA00022683"/>
    </source>
</evidence>
<dbReference type="RefSeq" id="WP_229517151.1">
    <property type="nucleotide sequence ID" value="NZ_AP024958.1"/>
</dbReference>
<keyword evidence="7" id="KW-1185">Reference proteome</keyword>
<evidence type="ECO:0000313" key="7">
    <source>
        <dbReference type="Proteomes" id="UP001319874"/>
    </source>
</evidence>
<dbReference type="PANTHER" id="PTHR33705">
    <property type="entry name" value="PHOSPHOCARRIER PROTEIN HPR"/>
    <property type="match status" value="1"/>
</dbReference>
<evidence type="ECO:0000256" key="3">
    <source>
        <dbReference type="ARBA" id="ARBA00022490"/>
    </source>
</evidence>
<dbReference type="PROSITE" id="PS51350">
    <property type="entry name" value="PTS_HPR_DOM"/>
    <property type="match status" value="1"/>
</dbReference>
<gene>
    <name evidence="6" type="ORF">PTKU64_86950</name>
</gene>
<keyword evidence="4" id="KW-0598">Phosphotransferase system</keyword>
<dbReference type="NCBIfam" id="TIGR01003">
    <property type="entry name" value="PTS_HPr_family"/>
    <property type="match status" value="1"/>
</dbReference>
<keyword evidence="3" id="KW-0963">Cytoplasm</keyword>
<dbReference type="InterPro" id="IPR000032">
    <property type="entry name" value="HPr-like"/>
</dbReference>
<accession>A0ABN6JX84</accession>
<evidence type="ECO:0000259" key="5">
    <source>
        <dbReference type="PROSITE" id="PS51350"/>
    </source>
</evidence>
<comment type="subcellular location">
    <subcellularLocation>
        <location evidence="1">Cytoplasm</location>
    </subcellularLocation>
</comment>
<dbReference type="EMBL" id="AP024958">
    <property type="protein sequence ID" value="BCZ85020.1"/>
    <property type="molecule type" value="Genomic_DNA"/>
</dbReference>
<feature type="domain" description="HPr" evidence="5">
    <location>
        <begin position="8"/>
        <end position="107"/>
    </location>
</feature>
<protein>
    <recommendedName>
        <fullName evidence="5">HPr domain-containing protein</fullName>
    </recommendedName>
</protein>
<sequence>MSQKGSGLVEALIGVGGQWGLTGQGSSRLAVCASGFTSDIVCIANGRSVNAKDVMSVMSLRARPGTLVRVLASGPDEIAALEALCTCVCGNPPNRFMQDARKVSSWL</sequence>
<dbReference type="InterPro" id="IPR035895">
    <property type="entry name" value="HPr-like_sf"/>
</dbReference>